<comment type="similarity">
    <text evidence="4">Belongs to the cyclic nucleotide phosphodiesterase class-III family.</text>
</comment>
<evidence type="ECO:0000313" key="6">
    <source>
        <dbReference type="EMBL" id="QUS38352.1"/>
    </source>
</evidence>
<protein>
    <submittedName>
        <fullName evidence="6">Metallophosphoesterase</fullName>
    </submittedName>
</protein>
<sequence>MTAFTLAHLSDPHVPPMPEPAWRELLGQRVLGYINWKRNRHLYHRRDMLDVLVSDMQAQAPDHIAVTGDLVNLALAAEFPRARRWIEVVGKPDNVSLVPGNHDAYVQGAPEKFIETFGDYMCSDDAAVPTFPYLRIREPVALIGVSSSVPTAPFMATGWLGDAQLEALDRLLASLADTHLFRVLLIHHPLRSEKWMKRLTDTDSLQVLLKRHGVELILQGHDHIHSTMWFEGPQRRIPAIGVASASSLAHGHKPAAAYNLFAIARDGERWRCEQTVRGFGDGNMVHELKRTLLA</sequence>
<evidence type="ECO:0000256" key="1">
    <source>
        <dbReference type="ARBA" id="ARBA00022723"/>
    </source>
</evidence>
<evidence type="ECO:0000256" key="4">
    <source>
        <dbReference type="ARBA" id="ARBA00025742"/>
    </source>
</evidence>
<dbReference type="InterPro" id="IPR050884">
    <property type="entry name" value="CNP_phosphodiesterase-III"/>
</dbReference>
<evidence type="ECO:0000313" key="7">
    <source>
        <dbReference type="Proteomes" id="UP000682843"/>
    </source>
</evidence>
<reference evidence="6 7" key="1">
    <citation type="submission" date="2019-02" db="EMBL/GenBank/DDBJ databases">
        <title>Emended description of the genus Rhodopseudomonas and description of Rhodopseudomonas albus sp. nov., a non-phototrophic, heavy-metal-tolerant bacterium isolated from garden soil.</title>
        <authorList>
            <person name="Bao Z."/>
            <person name="Cao W.W."/>
            <person name="Sato Y."/>
            <person name="Nishizawa T."/>
            <person name="Zhao J."/>
            <person name="Guo Y."/>
            <person name="Ohta H."/>
        </authorList>
    </citation>
    <scope>NUCLEOTIDE SEQUENCE [LARGE SCALE GENOMIC DNA]</scope>
    <source>
        <strain evidence="6 7">SK50-23</strain>
    </source>
</reference>
<organism evidence="6 7">
    <name type="scientific">Tardiphaga alba</name>
    <dbReference type="NCBI Taxonomy" id="340268"/>
    <lineage>
        <taxon>Bacteria</taxon>
        <taxon>Pseudomonadati</taxon>
        <taxon>Pseudomonadota</taxon>
        <taxon>Alphaproteobacteria</taxon>
        <taxon>Hyphomicrobiales</taxon>
        <taxon>Nitrobacteraceae</taxon>
        <taxon>Tardiphaga</taxon>
    </lineage>
</organism>
<gene>
    <name evidence="6" type="ORF">RPMA_05455</name>
</gene>
<dbReference type="Gene3D" id="3.60.21.10">
    <property type="match status" value="1"/>
</dbReference>
<dbReference type="InterPro" id="IPR004843">
    <property type="entry name" value="Calcineurin-like_PHP"/>
</dbReference>
<keyword evidence="3" id="KW-0408">Iron</keyword>
<keyword evidence="2" id="KW-0378">Hydrolase</keyword>
<feature type="domain" description="Calcineurin-like phosphoesterase" evidence="5">
    <location>
        <begin position="5"/>
        <end position="224"/>
    </location>
</feature>
<keyword evidence="1" id="KW-0479">Metal-binding</keyword>
<proteinExistence type="inferred from homology"/>
<dbReference type="PANTHER" id="PTHR42988">
    <property type="entry name" value="PHOSPHOHYDROLASE"/>
    <property type="match status" value="1"/>
</dbReference>
<evidence type="ECO:0000259" key="5">
    <source>
        <dbReference type="Pfam" id="PF00149"/>
    </source>
</evidence>
<dbReference type="PANTHER" id="PTHR42988:SF2">
    <property type="entry name" value="CYCLIC NUCLEOTIDE PHOSPHODIESTERASE CBUA0032-RELATED"/>
    <property type="match status" value="1"/>
</dbReference>
<name>A0ABX8A4A2_9BRAD</name>
<keyword evidence="7" id="KW-1185">Reference proteome</keyword>
<dbReference type="SUPFAM" id="SSF56300">
    <property type="entry name" value="Metallo-dependent phosphatases"/>
    <property type="match status" value="1"/>
</dbReference>
<accession>A0ABX8A4A2</accession>
<dbReference type="Pfam" id="PF00149">
    <property type="entry name" value="Metallophos"/>
    <property type="match status" value="1"/>
</dbReference>
<dbReference type="Proteomes" id="UP000682843">
    <property type="component" value="Chromosome"/>
</dbReference>
<dbReference type="InterPro" id="IPR029052">
    <property type="entry name" value="Metallo-depent_PP-like"/>
</dbReference>
<dbReference type="EMBL" id="CP036498">
    <property type="protein sequence ID" value="QUS38352.1"/>
    <property type="molecule type" value="Genomic_DNA"/>
</dbReference>
<dbReference type="RefSeq" id="WP_211911888.1">
    <property type="nucleotide sequence ID" value="NZ_CP036498.1"/>
</dbReference>
<evidence type="ECO:0000256" key="3">
    <source>
        <dbReference type="ARBA" id="ARBA00023004"/>
    </source>
</evidence>
<evidence type="ECO:0000256" key="2">
    <source>
        <dbReference type="ARBA" id="ARBA00022801"/>
    </source>
</evidence>